<proteinExistence type="predicted"/>
<sequence>MAFGFRRKKTTEIEQPARPAPPVSILLSGGGRACLTALFPALPEYSEILSRETVAEENIPQTLTIRTPDGGPAGKYVLHIDSEDFDFSALKDLLYFLNGAEEEAVFFGKKDFAEGEESLLPRLLSREIGLPRGTGCAFKRDLYGRMPPAEGLAPEYRETFAPLLFAENAAFAPYPIRTEKSGPEEETRDRTEDFFALAEYFNDAKGKLSPERYSFAFRYVCRQAVSRYAELGAEGDRDALAAFDGRLKGCNMALRVAAGENSPLGFVEKLAKRNFSVPFYLRTFLKLYLKRN</sequence>
<evidence type="ECO:0000313" key="1">
    <source>
        <dbReference type="EMBL" id="HIY78799.1"/>
    </source>
</evidence>
<dbReference type="EMBL" id="DXCO01000041">
    <property type="protein sequence ID" value="HIY78799.1"/>
    <property type="molecule type" value="Genomic_DNA"/>
</dbReference>
<dbReference type="Proteomes" id="UP000824135">
    <property type="component" value="Unassembled WGS sequence"/>
</dbReference>
<gene>
    <name evidence="1" type="ORF">H9728_07105</name>
</gene>
<protein>
    <submittedName>
        <fullName evidence="1">Uncharacterized protein</fullName>
    </submittedName>
</protein>
<organism evidence="1 2">
    <name type="scientific">Candidatus Borkfalkia excrementavium</name>
    <dbReference type="NCBI Taxonomy" id="2838505"/>
    <lineage>
        <taxon>Bacteria</taxon>
        <taxon>Bacillati</taxon>
        <taxon>Bacillota</taxon>
        <taxon>Clostridia</taxon>
        <taxon>Christensenellales</taxon>
        <taxon>Christensenellaceae</taxon>
        <taxon>Candidatus Borkfalkia</taxon>
    </lineage>
</organism>
<comment type="caution">
    <text evidence="1">The sequence shown here is derived from an EMBL/GenBank/DDBJ whole genome shotgun (WGS) entry which is preliminary data.</text>
</comment>
<accession>A0A9D1Z8Z5</accession>
<reference evidence="1" key="1">
    <citation type="journal article" date="2021" name="PeerJ">
        <title>Extensive microbial diversity within the chicken gut microbiome revealed by metagenomics and culture.</title>
        <authorList>
            <person name="Gilroy R."/>
            <person name="Ravi A."/>
            <person name="Getino M."/>
            <person name="Pursley I."/>
            <person name="Horton D.L."/>
            <person name="Alikhan N.F."/>
            <person name="Baker D."/>
            <person name="Gharbi K."/>
            <person name="Hall N."/>
            <person name="Watson M."/>
            <person name="Adriaenssens E.M."/>
            <person name="Foster-Nyarko E."/>
            <person name="Jarju S."/>
            <person name="Secka A."/>
            <person name="Antonio M."/>
            <person name="Oren A."/>
            <person name="Chaudhuri R.R."/>
            <person name="La Ragione R."/>
            <person name="Hildebrand F."/>
            <person name="Pallen M.J."/>
        </authorList>
    </citation>
    <scope>NUCLEOTIDE SEQUENCE</scope>
    <source>
        <strain evidence="1">CHK199-9574</strain>
    </source>
</reference>
<name>A0A9D1Z8Z5_9FIRM</name>
<evidence type="ECO:0000313" key="2">
    <source>
        <dbReference type="Proteomes" id="UP000824135"/>
    </source>
</evidence>
<reference evidence="1" key="2">
    <citation type="submission" date="2021-04" db="EMBL/GenBank/DDBJ databases">
        <authorList>
            <person name="Gilroy R."/>
        </authorList>
    </citation>
    <scope>NUCLEOTIDE SEQUENCE</scope>
    <source>
        <strain evidence="1">CHK199-9574</strain>
    </source>
</reference>
<dbReference type="AlphaFoldDB" id="A0A9D1Z8Z5"/>